<sequence length="46" mass="5335">MDSVFQIAIQASQHKKPSFFIVNDLLEEIIIFFIKSIIQQSGPFHE</sequence>
<accession>A0ABR8X9S3</accession>
<dbReference type="EMBL" id="JACSQA010000004">
    <property type="protein sequence ID" value="MBD8025948.1"/>
    <property type="molecule type" value="Genomic_DNA"/>
</dbReference>
<comment type="caution">
    <text evidence="1">The sequence shown here is derived from an EMBL/GenBank/DDBJ whole genome shotgun (WGS) entry which is preliminary data.</text>
</comment>
<evidence type="ECO:0000313" key="1">
    <source>
        <dbReference type="EMBL" id="MBD8025948.1"/>
    </source>
</evidence>
<proteinExistence type="predicted"/>
<reference evidence="1 2" key="1">
    <citation type="submission" date="2020-08" db="EMBL/GenBank/DDBJ databases">
        <title>A Genomic Blueprint of the Chicken Gut Microbiome.</title>
        <authorList>
            <person name="Gilroy R."/>
            <person name="Ravi A."/>
            <person name="Getino M."/>
            <person name="Pursley I."/>
            <person name="Horton D.L."/>
            <person name="Alikhan N.-F."/>
            <person name="Baker D."/>
            <person name="Gharbi K."/>
            <person name="Hall N."/>
            <person name="Watson M."/>
            <person name="Adriaenssens E.M."/>
            <person name="Foster-Nyarko E."/>
            <person name="Jarju S."/>
            <person name="Secka A."/>
            <person name="Antonio M."/>
            <person name="Oren A."/>
            <person name="Chaudhuri R."/>
            <person name="La Ragione R.M."/>
            <person name="Hildebrand F."/>
            <person name="Pallen M.J."/>
        </authorList>
    </citation>
    <scope>NUCLEOTIDE SEQUENCE [LARGE SCALE GENOMIC DNA]</scope>
    <source>
        <strain evidence="1 2">Re31</strain>
    </source>
</reference>
<name>A0ABR8X9S3_9BACL</name>
<protein>
    <submittedName>
        <fullName evidence="1">Uncharacterized protein</fullName>
    </submittedName>
</protein>
<dbReference type="Proteomes" id="UP000640930">
    <property type="component" value="Unassembled WGS sequence"/>
</dbReference>
<organism evidence="1 2">
    <name type="scientific">Ureibacillus galli</name>
    <dbReference type="NCBI Taxonomy" id="2762222"/>
    <lineage>
        <taxon>Bacteria</taxon>
        <taxon>Bacillati</taxon>
        <taxon>Bacillota</taxon>
        <taxon>Bacilli</taxon>
        <taxon>Bacillales</taxon>
        <taxon>Caryophanaceae</taxon>
        <taxon>Ureibacillus</taxon>
    </lineage>
</organism>
<evidence type="ECO:0000313" key="2">
    <source>
        <dbReference type="Proteomes" id="UP000640930"/>
    </source>
</evidence>
<gene>
    <name evidence="1" type="ORF">H9636_04675</name>
</gene>
<keyword evidence="2" id="KW-1185">Reference proteome</keyword>